<name>A0A6C0DT17_9ZZZZ</name>
<dbReference type="InterPro" id="IPR049304">
    <property type="entry name" value="Gly_rich_dom"/>
</dbReference>
<feature type="region of interest" description="Disordered" evidence="1">
    <location>
        <begin position="169"/>
        <end position="191"/>
    </location>
</feature>
<reference evidence="3" key="1">
    <citation type="journal article" date="2020" name="Nature">
        <title>Giant virus diversity and host interactions through global metagenomics.</title>
        <authorList>
            <person name="Schulz F."/>
            <person name="Roux S."/>
            <person name="Paez-Espino D."/>
            <person name="Jungbluth S."/>
            <person name="Walsh D.A."/>
            <person name="Denef V.J."/>
            <person name="McMahon K.D."/>
            <person name="Konstantinidis K.T."/>
            <person name="Eloe-Fadrosh E.A."/>
            <person name="Kyrpides N.C."/>
            <person name="Woyke T."/>
        </authorList>
    </citation>
    <scope>NUCLEOTIDE SEQUENCE</scope>
    <source>
        <strain evidence="3">GVMAG-M-3300023174-60</strain>
    </source>
</reference>
<protein>
    <recommendedName>
        <fullName evidence="2">Glycine-rich domain-containing protein</fullName>
    </recommendedName>
</protein>
<organism evidence="3">
    <name type="scientific">viral metagenome</name>
    <dbReference type="NCBI Taxonomy" id="1070528"/>
    <lineage>
        <taxon>unclassified sequences</taxon>
        <taxon>metagenomes</taxon>
        <taxon>organismal metagenomes</taxon>
    </lineage>
</organism>
<feature type="domain" description="Glycine-rich" evidence="2">
    <location>
        <begin position="21"/>
        <end position="214"/>
    </location>
</feature>
<sequence length="257" mass="25561">MSWYVASTVNYIPYQQVIYSSPGTYTFNIPPGVQIINYEIIGAGGDNYYGAGRAGNGGYIKGSITLPPSTSSINIFVGAPGNEFYNPTTPSGATYIYIPTIGPLFVIAGAGGCPTNSAGNQTGGWGGGWSSLPPSNEVAVGGDGTSSGDGIGGQGGQINGGGNAGACSITPGIPGSGRPTPENYEQALGGAGNLAPGGNGYTGAGSGCASGGGSSYYNQSFTTITASYPGNILPPTLLYPYGREIQGGYASVGYIIP</sequence>
<evidence type="ECO:0000259" key="2">
    <source>
        <dbReference type="Pfam" id="PF21722"/>
    </source>
</evidence>
<proteinExistence type="predicted"/>
<feature type="region of interest" description="Disordered" evidence="1">
    <location>
        <begin position="119"/>
        <end position="157"/>
    </location>
</feature>
<feature type="compositionally biased region" description="Gly residues" evidence="1">
    <location>
        <begin position="141"/>
        <end position="157"/>
    </location>
</feature>
<dbReference type="AlphaFoldDB" id="A0A6C0DT17"/>
<dbReference type="EMBL" id="MN739677">
    <property type="protein sequence ID" value="QHT20096.1"/>
    <property type="molecule type" value="Genomic_DNA"/>
</dbReference>
<evidence type="ECO:0000256" key="1">
    <source>
        <dbReference type="SAM" id="MobiDB-lite"/>
    </source>
</evidence>
<dbReference type="Pfam" id="PF21722">
    <property type="entry name" value="Gly_rich_2"/>
    <property type="match status" value="1"/>
</dbReference>
<accession>A0A6C0DT17</accession>
<evidence type="ECO:0000313" key="3">
    <source>
        <dbReference type="EMBL" id="QHT20096.1"/>
    </source>
</evidence>